<dbReference type="InterPro" id="IPR036291">
    <property type="entry name" value="NAD(P)-bd_dom_sf"/>
</dbReference>
<evidence type="ECO:0000313" key="3">
    <source>
        <dbReference type="EMBL" id="TQS41163.1"/>
    </source>
</evidence>
<dbReference type="CDD" id="cd05374">
    <property type="entry name" value="17beta-HSD-like_SDR_c"/>
    <property type="match status" value="1"/>
</dbReference>
<evidence type="ECO:0000313" key="4">
    <source>
        <dbReference type="Proteomes" id="UP000317982"/>
    </source>
</evidence>
<dbReference type="Pfam" id="PF00106">
    <property type="entry name" value="adh_short"/>
    <property type="match status" value="1"/>
</dbReference>
<comment type="caution">
    <text evidence="3">The sequence shown here is derived from an EMBL/GenBank/DDBJ whole genome shotgun (WGS) entry which is preliminary data.</text>
</comment>
<accession>A0A545AIM7</accession>
<dbReference type="EMBL" id="VIRS01000029">
    <property type="protein sequence ID" value="TQS41163.1"/>
    <property type="molecule type" value="Genomic_DNA"/>
</dbReference>
<dbReference type="AlphaFoldDB" id="A0A545AIM7"/>
<dbReference type="PANTHER" id="PTHR43976:SF9">
    <property type="entry name" value="OXIDOREDUCTASE"/>
    <property type="match status" value="1"/>
</dbReference>
<dbReference type="RefSeq" id="WP_142708412.1">
    <property type="nucleotide sequence ID" value="NZ_VIRS01000029.1"/>
</dbReference>
<dbReference type="OrthoDB" id="3178062at2"/>
<name>A0A545AIM7_9ACTN</name>
<dbReference type="InParanoid" id="A0A545AIM7"/>
<keyword evidence="4" id="KW-1185">Reference proteome</keyword>
<dbReference type="Gene3D" id="3.40.50.720">
    <property type="entry name" value="NAD(P)-binding Rossmann-like Domain"/>
    <property type="match status" value="1"/>
</dbReference>
<evidence type="ECO:0000256" key="2">
    <source>
        <dbReference type="RuleBase" id="RU000363"/>
    </source>
</evidence>
<dbReference type="SUPFAM" id="SSF51735">
    <property type="entry name" value="NAD(P)-binding Rossmann-fold domains"/>
    <property type="match status" value="1"/>
</dbReference>
<proteinExistence type="inferred from homology"/>
<organism evidence="3 4">
    <name type="scientific">Cryptosporangium phraense</name>
    <dbReference type="NCBI Taxonomy" id="2593070"/>
    <lineage>
        <taxon>Bacteria</taxon>
        <taxon>Bacillati</taxon>
        <taxon>Actinomycetota</taxon>
        <taxon>Actinomycetes</taxon>
        <taxon>Cryptosporangiales</taxon>
        <taxon>Cryptosporangiaceae</taxon>
        <taxon>Cryptosporangium</taxon>
    </lineage>
</organism>
<dbReference type="PANTHER" id="PTHR43976">
    <property type="entry name" value="SHORT CHAIN DEHYDROGENASE"/>
    <property type="match status" value="1"/>
</dbReference>
<reference evidence="3 4" key="1">
    <citation type="submission" date="2019-07" db="EMBL/GenBank/DDBJ databases">
        <title>Cryptosporangium phraense sp. nov., isolated from plant litter.</title>
        <authorList>
            <person name="Suriyachadkun C."/>
        </authorList>
    </citation>
    <scope>NUCLEOTIDE SEQUENCE [LARGE SCALE GENOMIC DNA]</scope>
    <source>
        <strain evidence="3 4">A-T 5661</strain>
    </source>
</reference>
<dbReference type="Proteomes" id="UP000317982">
    <property type="component" value="Unassembled WGS sequence"/>
</dbReference>
<comment type="similarity">
    <text evidence="1 2">Belongs to the short-chain dehydrogenases/reductases (SDR) family.</text>
</comment>
<dbReference type="InterPro" id="IPR002347">
    <property type="entry name" value="SDR_fam"/>
</dbReference>
<gene>
    <name evidence="3" type="ORF">FL583_30995</name>
</gene>
<dbReference type="PRINTS" id="PR00080">
    <property type="entry name" value="SDRFAMILY"/>
</dbReference>
<dbReference type="PROSITE" id="PS00061">
    <property type="entry name" value="ADH_SHORT"/>
    <property type="match status" value="1"/>
</dbReference>
<sequence>MATVLITGASQGIGRAAAVELARRGHRVVATARNADDLAGLDVAQRLRLDVTDPASVEQAVASAGPVDVLVSNAGQTMRGPVERTPVAEIGRLFDLNALGAIRVTQAVLPGMRERGTGRLVYVSSVLGRLTVPLIGAYAASKWGLEALVETLAAEVRRFGVDAVLLEPGAVSSDGPAAAPVYLTDDDVYQPLAREVAGARSAPIPPAEVAEAIADVVDLPAPVPLRVPVGDAARAALSAAGRR</sequence>
<dbReference type="InterPro" id="IPR020904">
    <property type="entry name" value="Sc_DH/Rdtase_CS"/>
</dbReference>
<evidence type="ECO:0000256" key="1">
    <source>
        <dbReference type="ARBA" id="ARBA00006484"/>
    </source>
</evidence>
<protein>
    <submittedName>
        <fullName evidence="3">SDR family oxidoreductase</fullName>
    </submittedName>
</protein>
<dbReference type="PRINTS" id="PR00081">
    <property type="entry name" value="GDHRDH"/>
</dbReference>
<dbReference type="InterPro" id="IPR051911">
    <property type="entry name" value="SDR_oxidoreductase"/>
</dbReference>